<comment type="caution">
    <text evidence="1">The sequence shown here is derived from an EMBL/GenBank/DDBJ whole genome shotgun (WGS) entry which is preliminary data.</text>
</comment>
<dbReference type="HOGENOM" id="CLU_1666422_0_0_9"/>
<dbReference type="EMBL" id="ADKX01000052">
    <property type="protein sequence ID" value="EFW02998.1"/>
    <property type="molecule type" value="Genomic_DNA"/>
</dbReference>
<dbReference type="GeneID" id="78230572"/>
<accession>E7GFV2</accession>
<dbReference type="Proteomes" id="UP000003157">
    <property type="component" value="Unassembled WGS sequence"/>
</dbReference>
<dbReference type="RefSeq" id="WP_008790727.1">
    <property type="nucleotide sequence ID" value="NZ_AKCB01000001.1"/>
</dbReference>
<keyword evidence="2" id="KW-1185">Reference proteome</keyword>
<dbReference type="OrthoDB" id="1657885at2"/>
<dbReference type="AlphaFoldDB" id="E7GFV2"/>
<organism evidence="1 2">
    <name type="scientific">Coprobacillus cateniformis</name>
    <dbReference type="NCBI Taxonomy" id="100884"/>
    <lineage>
        <taxon>Bacteria</taxon>
        <taxon>Bacillati</taxon>
        <taxon>Bacillota</taxon>
        <taxon>Erysipelotrichia</taxon>
        <taxon>Erysipelotrichales</taxon>
        <taxon>Coprobacillaceae</taxon>
        <taxon>Coprobacillus</taxon>
    </lineage>
</organism>
<name>E7GFV2_9FIRM</name>
<evidence type="ECO:0000313" key="1">
    <source>
        <dbReference type="EMBL" id="EFW02998.1"/>
    </source>
</evidence>
<gene>
    <name evidence="1" type="ORF">HMPREF9488_03645</name>
</gene>
<evidence type="ECO:0000313" key="2">
    <source>
        <dbReference type="Proteomes" id="UP000003157"/>
    </source>
</evidence>
<protein>
    <submittedName>
        <fullName evidence="1">Uncharacterized protein</fullName>
    </submittedName>
</protein>
<reference evidence="1 2" key="1">
    <citation type="submission" date="2010-12" db="EMBL/GenBank/DDBJ databases">
        <title>The Genome Sequence of Coprobacillus sp. strain 29_1.</title>
        <authorList>
            <consortium name="The Broad Institute Genome Sequencing Platform"/>
            <person name="Earl A."/>
            <person name="Ward D."/>
            <person name="Feldgarden M."/>
            <person name="Gevers D."/>
            <person name="Daigneault M."/>
            <person name="Sibley C.D."/>
            <person name="White A."/>
            <person name="Strauss J."/>
            <person name="Allen-Vercoe E."/>
            <person name="Young S.K."/>
            <person name="Zeng Q."/>
            <person name="Gargeya S."/>
            <person name="Fitzgerald M."/>
            <person name="Haas B."/>
            <person name="Abouelleil A."/>
            <person name="Alvarado L."/>
            <person name="Arachchi H.M."/>
            <person name="Berlin A."/>
            <person name="Brown A."/>
            <person name="Chapman S.B."/>
            <person name="Chen Z."/>
            <person name="Dunbar C."/>
            <person name="Freedman E."/>
            <person name="Gearin G."/>
            <person name="Gellesch M."/>
            <person name="Goldberg J."/>
            <person name="Griggs A."/>
            <person name="Gujja S."/>
            <person name="Heilman E."/>
            <person name="Heiman D."/>
            <person name="Howarth C."/>
            <person name="Larson L."/>
            <person name="Lui A."/>
            <person name="MacDonald P.J.P."/>
            <person name="Mehta T."/>
            <person name="Montmayeur A."/>
            <person name="Murphy C."/>
            <person name="Neiman D."/>
            <person name="Pearson M."/>
            <person name="Priest M."/>
            <person name="Roberts A."/>
            <person name="Saif S."/>
            <person name="Shea T."/>
            <person name="Shenoy N."/>
            <person name="Sisk P."/>
            <person name="Stolte C."/>
            <person name="Sykes S."/>
            <person name="White J."/>
            <person name="Yandava C."/>
            <person name="Nusbaum C."/>
            <person name="Birren B."/>
        </authorList>
    </citation>
    <scope>NUCLEOTIDE SEQUENCE [LARGE SCALE GENOMIC DNA]</scope>
    <source>
        <strain evidence="1 2">29_1</strain>
    </source>
</reference>
<sequence length="158" mass="17702">MLKIVNTIERELALTDFVVNKLSERLLIMEFNGYAPSEKSAKVDGRNTKYNVFAVKCTNHFNNKQITVNVTATGPNKGLLDVLTHKMNNNPLGKVFVDFEDVVVGHYVSGGNGFAQLVQSYKAETVKEVDIKEVEKIVQSMKQVADPVAQMQQEQQKK</sequence>
<proteinExistence type="predicted"/>